<dbReference type="InterPro" id="IPR045853">
    <property type="entry name" value="Pep_chain_release_fac_I_sf"/>
</dbReference>
<comment type="similarity">
    <text evidence="1">Belongs to the prokaryotic/mitochondrial release factor family.</text>
</comment>
<dbReference type="AlphaFoldDB" id="A0A0D6EGW7"/>
<dbReference type="Gene3D" id="3.30.160.20">
    <property type="match status" value="1"/>
</dbReference>
<dbReference type="PANTHER" id="PTHR11075:SF54">
    <property type="entry name" value="LARGE RIBOSOMAL SUBUNIT PROTEIN ML62"/>
    <property type="match status" value="1"/>
</dbReference>
<dbReference type="OrthoDB" id="270639at2759"/>
<evidence type="ECO:0000313" key="4">
    <source>
        <dbReference type="EMBL" id="CEQ39146.1"/>
    </source>
</evidence>
<keyword evidence="5" id="KW-1185">Reference proteome</keyword>
<dbReference type="EMBL" id="CENE01000002">
    <property type="protein sequence ID" value="CEQ39146.1"/>
    <property type="molecule type" value="Genomic_DNA"/>
</dbReference>
<dbReference type="Pfam" id="PF00472">
    <property type="entry name" value="RF-1"/>
    <property type="match status" value="1"/>
</dbReference>
<dbReference type="SUPFAM" id="SSF75620">
    <property type="entry name" value="Release factor"/>
    <property type="match status" value="1"/>
</dbReference>
<gene>
    <name evidence="4" type="primary">SPOSA6832_00647</name>
</gene>
<evidence type="ECO:0000259" key="3">
    <source>
        <dbReference type="Pfam" id="PF00472"/>
    </source>
</evidence>
<reference evidence="5" key="1">
    <citation type="submission" date="2015-02" db="EMBL/GenBank/DDBJ databases">
        <authorList>
            <person name="Gon?alves P."/>
        </authorList>
    </citation>
    <scope>NUCLEOTIDE SEQUENCE [LARGE SCALE GENOMIC DNA]</scope>
</reference>
<name>A0A0D6EGW7_SPOSA</name>
<dbReference type="InterPro" id="IPR000352">
    <property type="entry name" value="Pep_chain_release_fac_I"/>
</dbReference>
<dbReference type="Proteomes" id="UP000243876">
    <property type="component" value="Unassembled WGS sequence"/>
</dbReference>
<accession>A0A0D6EGW7</accession>
<proteinExistence type="inferred from homology"/>
<evidence type="ECO:0000313" key="5">
    <source>
        <dbReference type="Proteomes" id="UP000243876"/>
    </source>
</evidence>
<evidence type="ECO:0000256" key="2">
    <source>
        <dbReference type="SAM" id="MobiDB-lite"/>
    </source>
</evidence>
<feature type="region of interest" description="Disordered" evidence="2">
    <location>
        <begin position="155"/>
        <end position="194"/>
    </location>
</feature>
<dbReference type="GO" id="GO:0016150">
    <property type="term" value="F:translation release factor activity, codon nonspecific"/>
    <property type="evidence" value="ECO:0007669"/>
    <property type="project" value="TreeGrafter"/>
</dbReference>
<organism evidence="4 5">
    <name type="scientific">Sporidiobolus salmonicolor</name>
    <name type="common">Yeast-like fungus</name>
    <name type="synonym">Sporobolomyces salmonicolor</name>
    <dbReference type="NCBI Taxonomy" id="5005"/>
    <lineage>
        <taxon>Eukaryota</taxon>
        <taxon>Fungi</taxon>
        <taxon>Dikarya</taxon>
        <taxon>Basidiomycota</taxon>
        <taxon>Pucciniomycotina</taxon>
        <taxon>Microbotryomycetes</taxon>
        <taxon>Sporidiobolales</taxon>
        <taxon>Sporidiobolaceae</taxon>
        <taxon>Sporobolomyces</taxon>
    </lineage>
</organism>
<feature type="domain" description="Prokaryotic-type class I peptide chain release factors" evidence="3">
    <location>
        <begin position="58"/>
        <end position="185"/>
    </location>
</feature>
<sequence>MLLVTRCPRCAASIGSLRRFLSSLPRPPLLSTLESQDDMREARAWIAQLEKVRAEDWPKQLVEASFARSSGPGGQHVNRTMSKAILRLPLPSPTLLPPYLLPHLRRSPHYVASPSSLLVSASTHRSQPSNLAECYAKLKAAVLAAAQRDLVGETSAEQKERVRGLAARDKRRTEKVKKERKDVKSGRGKVRGWE</sequence>
<protein>
    <submittedName>
        <fullName evidence="4">SPOSA6832_00647-mRNA-1:cds</fullName>
    </submittedName>
</protein>
<dbReference type="GO" id="GO:0070126">
    <property type="term" value="P:mitochondrial translational termination"/>
    <property type="evidence" value="ECO:0007669"/>
    <property type="project" value="TreeGrafter"/>
</dbReference>
<dbReference type="GO" id="GO:0004045">
    <property type="term" value="F:peptidyl-tRNA hydrolase activity"/>
    <property type="evidence" value="ECO:0007669"/>
    <property type="project" value="TreeGrafter"/>
</dbReference>
<evidence type="ECO:0000256" key="1">
    <source>
        <dbReference type="ARBA" id="ARBA00010835"/>
    </source>
</evidence>
<feature type="compositionally biased region" description="Basic and acidic residues" evidence="2">
    <location>
        <begin position="156"/>
        <end position="194"/>
    </location>
</feature>
<dbReference type="InterPro" id="IPR052104">
    <property type="entry name" value="Mito_Release_Factor_mL62"/>
</dbReference>
<dbReference type="PANTHER" id="PTHR11075">
    <property type="entry name" value="PEPTIDE CHAIN RELEASE FACTOR"/>
    <property type="match status" value="1"/>
</dbReference>
<dbReference type="GO" id="GO:0005762">
    <property type="term" value="C:mitochondrial large ribosomal subunit"/>
    <property type="evidence" value="ECO:0007669"/>
    <property type="project" value="TreeGrafter"/>
</dbReference>